<evidence type="ECO:0000256" key="5">
    <source>
        <dbReference type="ARBA" id="ARBA00042452"/>
    </source>
</evidence>
<dbReference type="PROSITE" id="PS50157">
    <property type="entry name" value="ZINC_FINGER_C2H2_2"/>
    <property type="match status" value="1"/>
</dbReference>
<evidence type="ECO:0000256" key="1">
    <source>
        <dbReference type="ARBA" id="ARBA00010397"/>
    </source>
</evidence>
<dbReference type="InterPro" id="IPR018289">
    <property type="entry name" value="MULE_transposase_dom"/>
</dbReference>
<dbReference type="GO" id="GO:0003743">
    <property type="term" value="F:translation initiation factor activity"/>
    <property type="evidence" value="ECO:0007669"/>
    <property type="project" value="UniProtKB-KW"/>
</dbReference>
<dbReference type="InterPro" id="IPR002735">
    <property type="entry name" value="Transl_init_fac_IF2/IF5_dom"/>
</dbReference>
<dbReference type="Proteomes" id="UP001219518">
    <property type="component" value="Unassembled WGS sequence"/>
</dbReference>
<comment type="caution">
    <text evidence="9">The sequence shown here is derived from an EMBL/GenBank/DDBJ whole genome shotgun (WGS) entry which is preliminary data.</text>
</comment>
<keyword evidence="3" id="KW-0648">Protein biosynthesis</keyword>
<organism evidence="9 10">
    <name type="scientific">Frankliniella fusca</name>
    <dbReference type="NCBI Taxonomy" id="407009"/>
    <lineage>
        <taxon>Eukaryota</taxon>
        <taxon>Metazoa</taxon>
        <taxon>Ecdysozoa</taxon>
        <taxon>Arthropoda</taxon>
        <taxon>Hexapoda</taxon>
        <taxon>Insecta</taxon>
        <taxon>Pterygota</taxon>
        <taxon>Neoptera</taxon>
        <taxon>Paraneoptera</taxon>
        <taxon>Thysanoptera</taxon>
        <taxon>Terebrantia</taxon>
        <taxon>Thripoidea</taxon>
        <taxon>Thripidae</taxon>
        <taxon>Frankliniella</taxon>
    </lineage>
</organism>
<dbReference type="SMART" id="SM00355">
    <property type="entry name" value="ZnF_C2H2"/>
    <property type="match status" value="3"/>
</dbReference>
<dbReference type="GO" id="GO:0008270">
    <property type="term" value="F:zinc ion binding"/>
    <property type="evidence" value="ECO:0007669"/>
    <property type="project" value="UniProtKB-KW"/>
</dbReference>
<dbReference type="Pfam" id="PF01873">
    <property type="entry name" value="eIF-5_eIF-2B"/>
    <property type="match status" value="1"/>
</dbReference>
<dbReference type="GO" id="GO:0003729">
    <property type="term" value="F:mRNA binding"/>
    <property type="evidence" value="ECO:0007669"/>
    <property type="project" value="TreeGrafter"/>
</dbReference>
<dbReference type="Gene3D" id="3.30.30.170">
    <property type="match status" value="1"/>
</dbReference>
<proteinExistence type="inferred from homology"/>
<evidence type="ECO:0000256" key="7">
    <source>
        <dbReference type="SAM" id="MobiDB-lite"/>
    </source>
</evidence>
<dbReference type="PANTHER" id="PTHR23001:SF3">
    <property type="entry name" value="EUKARYOTIC TRANSLATION INITIATION FACTOR 2 SUBUNIT 2"/>
    <property type="match status" value="1"/>
</dbReference>
<evidence type="ECO:0000313" key="10">
    <source>
        <dbReference type="Proteomes" id="UP001219518"/>
    </source>
</evidence>
<dbReference type="SMART" id="SM00653">
    <property type="entry name" value="eIF2B_5"/>
    <property type="match status" value="1"/>
</dbReference>
<comment type="similarity">
    <text evidence="1">Belongs to the eIF-2-beta/eIF-5 family.</text>
</comment>
<dbReference type="InterPro" id="IPR016190">
    <property type="entry name" value="Transl_init_fac_IF2/IF5_Zn-bd"/>
</dbReference>
<feature type="region of interest" description="Disordered" evidence="7">
    <location>
        <begin position="927"/>
        <end position="954"/>
    </location>
</feature>
<dbReference type="InterPro" id="IPR036236">
    <property type="entry name" value="Znf_C2H2_sf"/>
</dbReference>
<evidence type="ECO:0000259" key="8">
    <source>
        <dbReference type="PROSITE" id="PS50157"/>
    </source>
</evidence>
<accession>A0AAE1LST7</accession>
<dbReference type="Pfam" id="PF10551">
    <property type="entry name" value="MULE"/>
    <property type="match status" value="1"/>
</dbReference>
<evidence type="ECO:0000313" key="9">
    <source>
        <dbReference type="EMBL" id="KAK3929077.1"/>
    </source>
</evidence>
<name>A0AAE1LST7_9NEOP</name>
<dbReference type="GO" id="GO:0031369">
    <property type="term" value="F:translation initiation factor binding"/>
    <property type="evidence" value="ECO:0007669"/>
    <property type="project" value="TreeGrafter"/>
</dbReference>
<sequence length="1210" mass="139352">MANSGDEVVNDEVLTESRALPSSPLSDDFIQPKRTGALTVRRNIFSDAIDNAITCPFCNKGYKTKKSLKLHKLHCSGNPAREKKFSCDKCHMEFARKDSFVRHNTQNRCIAIDNRKKVRHLCLFEHCNSRFWHKTALIDHLKTSHSGEAEILPVQSLQFDNLALFKNWKDEEEGRQYSYFSGQFGEKDSHRYYYCQQDGPRRAKTVTPKIKPISLEVEGENSGEEESSKRRKKSCNKKGRMKTGFNCIAMIKVVITETGSVEVKYYPTHNHVLQVADLKHQPLNDATNSYIDKHIALGASPRKILKTLRGDKFARVNRNSSQKLTRNDFINLKTLRERKRLMVAAKSLSANDAEAVKMLFERLVEEEYNPVLIYKPYKAELQHGPQSAINLPQEVFMLGLQSKEQADMMRMASQTILIVDATHDMDQYGCKLLNVVGVDELNRGYPLAHLISSKMDEHTLKYFFEALRLRLPDLEINCVITDDDPALINSMNMGFQELIRHILCDWHFKRTMQAQLHSKVKETELEDQMFKELCVIIDLPQESEFKLTLKAFINKYENGKKTKSFVDYFKTYCLKKRMQWAKCYRRFPHGNVETTMYVESFHNILKTIYLKRKPNKRIETLVNLLLEVEEDYYTRRQTTICTVAPREQYFQYISERHLKGVNIPCDDVQEYDENGSKYWIIESQSIPGVQYKVFRNSDTCTQPGMCFFQCHATDCHDNLCAHMYMCTCPDDILLCKHIHKVHSKFYTSQDNNLFLSDEVQFHYNEEEQTSTTTTVNIRQEKEEADLLKSLEELADHIKHDSVKQLLYPYLRSNMAGMLAQCRSVVNQADRETTLPEMTATVQHSSREKLKCQVPAFQKKKMSKKTLRKQMSRAPKLQERADIKTALLSAAASSTTSDSVDPVFDPSLLKKKKKKKTTAFDMDAAMAEGSPADAAENTDKENTEPASNVDNVDMDDLESFGKKKKKKKKAFNLEELDSALPSDTTAAEPSEPVQEDPVDDSFDYDMDFSKTKKKKKKKKDLDDLVAEDEKEKAEEKENENDNQTWGGSDRDYTYDELLKRVFEIMHDKNPEMVAGKKQKFVMRPPQVVRIGTKKTSFANFTEICKTLHRQPKHLLDFLLAELGTSGSVDGNSQLIIKGRFQQKQIENVLRRYIKEYVTCHTCRSPDTILQKDTRLFFLQCETCGSRCSVASIKSGFQAVTGKRAAIRAKTT</sequence>
<keyword evidence="2 9" id="KW-0396">Initiation factor</keyword>
<dbReference type="InterPro" id="IPR045196">
    <property type="entry name" value="IF2/IF5"/>
</dbReference>
<evidence type="ECO:0000256" key="2">
    <source>
        <dbReference type="ARBA" id="ARBA00022540"/>
    </source>
</evidence>
<keyword evidence="6" id="KW-0863">Zinc-finger</keyword>
<feature type="domain" description="C2H2-type" evidence="8">
    <location>
        <begin position="120"/>
        <end position="150"/>
    </location>
</feature>
<dbReference type="SUPFAM" id="SSF75689">
    <property type="entry name" value="Zinc-binding domain of translation initiation factor 2 beta"/>
    <property type="match status" value="1"/>
</dbReference>
<dbReference type="InterPro" id="IPR013087">
    <property type="entry name" value="Znf_C2H2_type"/>
</dbReference>
<dbReference type="AlphaFoldDB" id="A0AAE1LST7"/>
<reference evidence="9" key="1">
    <citation type="submission" date="2021-07" db="EMBL/GenBank/DDBJ databases">
        <authorList>
            <person name="Catto M.A."/>
            <person name="Jacobson A."/>
            <person name="Kennedy G."/>
            <person name="Labadie P."/>
            <person name="Hunt B.G."/>
            <person name="Srinivasan R."/>
        </authorList>
    </citation>
    <scope>NUCLEOTIDE SEQUENCE</scope>
    <source>
        <strain evidence="9">PL_HMW_Pooled</strain>
        <tissue evidence="9">Head</tissue>
    </source>
</reference>
<dbReference type="InterPro" id="IPR016189">
    <property type="entry name" value="Transl_init_fac_IF2/IF5_N"/>
</dbReference>
<feature type="compositionally biased region" description="Acidic residues" evidence="7">
    <location>
        <begin position="992"/>
        <end position="1003"/>
    </location>
</feature>
<dbReference type="Gene3D" id="3.30.160.60">
    <property type="entry name" value="Classic Zinc Finger"/>
    <property type="match status" value="1"/>
</dbReference>
<feature type="region of interest" description="Disordered" evidence="7">
    <location>
        <begin position="975"/>
        <end position="1003"/>
    </location>
</feature>
<evidence type="ECO:0000256" key="4">
    <source>
        <dbReference type="ARBA" id="ARBA00040874"/>
    </source>
</evidence>
<dbReference type="FunFam" id="3.30.30.170:FF:000001">
    <property type="entry name" value="Eukaryotic translation initiation factor 2 subunit"/>
    <property type="match status" value="1"/>
</dbReference>
<feature type="compositionally biased region" description="Basic residues" evidence="7">
    <location>
        <begin position="860"/>
        <end position="870"/>
    </location>
</feature>
<feature type="region of interest" description="Disordered" evidence="7">
    <location>
        <begin position="1027"/>
        <end position="1048"/>
    </location>
</feature>
<dbReference type="EMBL" id="JAHWGI010001376">
    <property type="protein sequence ID" value="KAK3929077.1"/>
    <property type="molecule type" value="Genomic_DNA"/>
</dbReference>
<dbReference type="PROSITE" id="PS00028">
    <property type="entry name" value="ZINC_FINGER_C2H2_1"/>
    <property type="match status" value="1"/>
</dbReference>
<evidence type="ECO:0000256" key="3">
    <source>
        <dbReference type="ARBA" id="ARBA00022917"/>
    </source>
</evidence>
<dbReference type="GO" id="GO:0001731">
    <property type="term" value="P:formation of translation preinitiation complex"/>
    <property type="evidence" value="ECO:0007669"/>
    <property type="project" value="TreeGrafter"/>
</dbReference>
<protein>
    <recommendedName>
        <fullName evidence="4">Eukaryotic translation initiation factor 2 subunit 2</fullName>
    </recommendedName>
    <alternativeName>
        <fullName evidence="5">Eukaryotic translation initiation factor 2 subunit beta</fullName>
    </alternativeName>
</protein>
<dbReference type="PANTHER" id="PTHR23001">
    <property type="entry name" value="EUKARYOTIC TRANSLATION INITIATION FACTOR"/>
    <property type="match status" value="1"/>
</dbReference>
<keyword evidence="10" id="KW-1185">Reference proteome</keyword>
<reference evidence="9" key="2">
    <citation type="journal article" date="2023" name="BMC Genomics">
        <title>Pest status, molecular evolution, and epigenetic factors derived from the genome assembly of Frankliniella fusca, a thysanopteran phytovirus vector.</title>
        <authorList>
            <person name="Catto M.A."/>
            <person name="Labadie P.E."/>
            <person name="Jacobson A.L."/>
            <person name="Kennedy G.G."/>
            <person name="Srinivasan R."/>
            <person name="Hunt B.G."/>
        </authorList>
    </citation>
    <scope>NUCLEOTIDE SEQUENCE</scope>
    <source>
        <strain evidence="9">PL_HMW_Pooled</strain>
    </source>
</reference>
<feature type="region of interest" description="Disordered" evidence="7">
    <location>
        <begin position="860"/>
        <end position="879"/>
    </location>
</feature>
<dbReference type="SUPFAM" id="SSF57667">
    <property type="entry name" value="beta-beta-alpha zinc fingers"/>
    <property type="match status" value="1"/>
</dbReference>
<dbReference type="SUPFAM" id="SSF100966">
    <property type="entry name" value="Translation initiation factor 2 beta, aIF2beta, N-terminal domain"/>
    <property type="match status" value="1"/>
</dbReference>
<keyword evidence="6" id="KW-0479">Metal-binding</keyword>
<dbReference type="GO" id="GO:0005850">
    <property type="term" value="C:eukaryotic translation initiation factor 2 complex"/>
    <property type="evidence" value="ECO:0007669"/>
    <property type="project" value="TreeGrafter"/>
</dbReference>
<feature type="region of interest" description="Disordered" evidence="7">
    <location>
        <begin position="216"/>
        <end position="237"/>
    </location>
</feature>
<gene>
    <name evidence="9" type="ORF">KUF71_017563</name>
</gene>
<keyword evidence="6" id="KW-0862">Zinc</keyword>
<evidence type="ECO:0000256" key="6">
    <source>
        <dbReference type="PROSITE-ProRule" id="PRU00042"/>
    </source>
</evidence>